<evidence type="ECO:0000313" key="3">
    <source>
        <dbReference type="Proteomes" id="UP000235672"/>
    </source>
</evidence>
<dbReference type="InterPro" id="IPR010730">
    <property type="entry name" value="HET"/>
</dbReference>
<evidence type="ECO:0000259" key="1">
    <source>
        <dbReference type="Pfam" id="PF06985"/>
    </source>
</evidence>
<proteinExistence type="predicted"/>
<dbReference type="AlphaFoldDB" id="A0A2J6PS03"/>
<dbReference type="Proteomes" id="UP000235672">
    <property type="component" value="Unassembled WGS sequence"/>
</dbReference>
<dbReference type="OrthoDB" id="5125733at2759"/>
<keyword evidence="3" id="KW-1185">Reference proteome</keyword>
<dbReference type="STRING" id="1745343.A0A2J6PS03"/>
<feature type="domain" description="Heterokaryon incompatibility" evidence="1">
    <location>
        <begin position="186"/>
        <end position="345"/>
    </location>
</feature>
<reference evidence="2 3" key="1">
    <citation type="submission" date="2016-05" db="EMBL/GenBank/DDBJ databases">
        <title>A degradative enzymes factory behind the ericoid mycorrhizal symbiosis.</title>
        <authorList>
            <consortium name="DOE Joint Genome Institute"/>
            <person name="Martino E."/>
            <person name="Morin E."/>
            <person name="Grelet G."/>
            <person name="Kuo A."/>
            <person name="Kohler A."/>
            <person name="Daghino S."/>
            <person name="Barry K."/>
            <person name="Choi C."/>
            <person name="Cichocki N."/>
            <person name="Clum A."/>
            <person name="Copeland A."/>
            <person name="Hainaut M."/>
            <person name="Haridas S."/>
            <person name="Labutti K."/>
            <person name="Lindquist E."/>
            <person name="Lipzen A."/>
            <person name="Khouja H.-R."/>
            <person name="Murat C."/>
            <person name="Ohm R."/>
            <person name="Olson A."/>
            <person name="Spatafora J."/>
            <person name="Veneault-Fourrey C."/>
            <person name="Henrissat B."/>
            <person name="Grigoriev I."/>
            <person name="Martin F."/>
            <person name="Perotto S."/>
        </authorList>
    </citation>
    <scope>NUCLEOTIDE SEQUENCE [LARGE SCALE GENOMIC DNA]</scope>
    <source>
        <strain evidence="2 3">UAMH 7357</strain>
    </source>
</reference>
<organism evidence="2 3">
    <name type="scientific">Hyaloscypha hepaticicola</name>
    <dbReference type="NCBI Taxonomy" id="2082293"/>
    <lineage>
        <taxon>Eukaryota</taxon>
        <taxon>Fungi</taxon>
        <taxon>Dikarya</taxon>
        <taxon>Ascomycota</taxon>
        <taxon>Pezizomycotina</taxon>
        <taxon>Leotiomycetes</taxon>
        <taxon>Helotiales</taxon>
        <taxon>Hyaloscyphaceae</taxon>
        <taxon>Hyaloscypha</taxon>
    </lineage>
</organism>
<gene>
    <name evidence="2" type="ORF">NA56DRAFT_708359</name>
</gene>
<evidence type="ECO:0000313" key="2">
    <source>
        <dbReference type="EMBL" id="PMD16794.1"/>
    </source>
</evidence>
<dbReference type="Pfam" id="PF06985">
    <property type="entry name" value="HET"/>
    <property type="match status" value="1"/>
</dbReference>
<sequence length="672" mass="76882">MFCDRCQDILNLDILLSTLPKDRRRPQHKNLANLEASAEAGCTICSLVCADPVSRYIPTGLQSGQIYFRLHPNGLLVFQFDSLHETGHSLSRNSKILAIIRLSTNEGDPITNLQPGIFTSRPVADDSSSEACFKVTQYWLKTCLETHGSLCQVVDKLPLPTRVLDVGLQESTHVTLYIPNGQHGQWFTLSHCWGRSHPVTTTISNLESQCTGIMISTLPKTFRDAIYITRRLGYRFLWIDSLCIVQNSVIDWQEESVKMNTIYSNAVLNISADAAANSSEGIFDSSTNTTAQRGPGYMLPTSKPSLVQIPVHSPKTGLKYTLYIWYNKEFAYNQPLQERGWVLAEAVLSHRRLRYTSSGLSWSCTRVPTRCNETRPHEIHNLDERTFSIDSVYQILYKADVCEMDNDEKHFEIIRFWYLQVVDYTNRQLTFAHDQFPAFSGIAKMFCDLTQWQYKAGILVEDFRRGLLWQSCGRDMHLEVAPSWSWAALRHGEKNADIYDCVYDNMESIDDPQEVQLIDISVTNVGDNPFGQVMSGSLTLQGFCHPLYDLLKMNDFYFHWGWYEAFASTRDQNYQTFSEHRPPPLKALRLHMDIMDEAKILFWHSEDILILRIGMFPPDTESFARPIVEAAWFLIVQEIPTLKGSYRRIGTASIRGKGIESPDWKMKTVTIL</sequence>
<protein>
    <submittedName>
        <fullName evidence="2">HET-domain-containing protein</fullName>
    </submittedName>
</protein>
<dbReference type="EMBL" id="KZ613503">
    <property type="protein sequence ID" value="PMD16794.1"/>
    <property type="molecule type" value="Genomic_DNA"/>
</dbReference>
<name>A0A2J6PS03_9HELO</name>
<dbReference type="PANTHER" id="PTHR33112:SF16">
    <property type="entry name" value="HETEROKARYON INCOMPATIBILITY DOMAIN-CONTAINING PROTEIN"/>
    <property type="match status" value="1"/>
</dbReference>
<accession>A0A2J6PS03</accession>
<dbReference type="PANTHER" id="PTHR33112">
    <property type="entry name" value="DOMAIN PROTEIN, PUTATIVE-RELATED"/>
    <property type="match status" value="1"/>
</dbReference>